<dbReference type="EMBL" id="RBZM01000005">
    <property type="protein sequence ID" value="RKP54083.1"/>
    <property type="molecule type" value="Genomic_DNA"/>
</dbReference>
<gene>
    <name evidence="3" type="ORF">D7Z26_11890</name>
</gene>
<dbReference type="Pfam" id="PF20085">
    <property type="entry name" value="TGL"/>
    <property type="match status" value="1"/>
</dbReference>
<keyword evidence="1 3" id="KW-0808">Transferase</keyword>
<sequence>MDTTSWSPVAIKIYELKKKSSVAYSYPSVQYLRFEMALRAAIVAAADTLSNSGLRFANFDKAQCNERLWKLTDEGGFRIKDDSTPAAGIRDIFANGSKYATECSTASVIVLYKGVLDSIRETDFNNLFSGLLLYDWETDDNLGLNTQTGIKDSYPGDLLYFNNPDFSPDTPEWRGENVVKIGDDSYYGHPFGIVPAKKIIHGLNQNRRPGSNQSAYLTEDVTQPGYLYLSKFAPDARSIIFARIGIQFFID</sequence>
<dbReference type="Proteomes" id="UP000282076">
    <property type="component" value="Unassembled WGS sequence"/>
</dbReference>
<accession>A0A494XTX5</accession>
<comment type="caution">
    <text evidence="3">The sequence shown here is derived from an EMBL/GenBank/DDBJ whole genome shotgun (WGS) entry which is preliminary data.</text>
</comment>
<evidence type="ECO:0000313" key="3">
    <source>
        <dbReference type="EMBL" id="RKP54083.1"/>
    </source>
</evidence>
<organism evidence="3 4">
    <name type="scientific">Cohnella endophytica</name>
    <dbReference type="NCBI Taxonomy" id="2419778"/>
    <lineage>
        <taxon>Bacteria</taxon>
        <taxon>Bacillati</taxon>
        <taxon>Bacillota</taxon>
        <taxon>Bacilli</taxon>
        <taxon>Bacillales</taxon>
        <taxon>Paenibacillaceae</taxon>
        <taxon>Cohnella</taxon>
    </lineage>
</organism>
<keyword evidence="2" id="KW-0749">Sporulation</keyword>
<name>A0A494XTX5_9BACL</name>
<dbReference type="GO" id="GO:0003810">
    <property type="term" value="F:protein-glutamine gamma-glutamyltransferase activity"/>
    <property type="evidence" value="ECO:0007669"/>
    <property type="project" value="InterPro"/>
</dbReference>
<evidence type="ECO:0000256" key="2">
    <source>
        <dbReference type="ARBA" id="ARBA00022969"/>
    </source>
</evidence>
<proteinExistence type="predicted"/>
<keyword evidence="4" id="KW-1185">Reference proteome</keyword>
<dbReference type="GO" id="GO:0030435">
    <property type="term" value="P:sporulation resulting in formation of a cellular spore"/>
    <property type="evidence" value="ECO:0007669"/>
    <property type="project" value="UniProtKB-KW"/>
</dbReference>
<dbReference type="AlphaFoldDB" id="A0A494XTX5"/>
<evidence type="ECO:0000256" key="1">
    <source>
        <dbReference type="ARBA" id="ARBA00022679"/>
    </source>
</evidence>
<reference evidence="3 4" key="1">
    <citation type="submission" date="2018-10" db="EMBL/GenBank/DDBJ databases">
        <title>Cohnella sp. M2MS4P-1, whole genome shotgun sequence.</title>
        <authorList>
            <person name="Tuo L."/>
        </authorList>
    </citation>
    <scope>NUCLEOTIDE SEQUENCE [LARGE SCALE GENOMIC DNA]</scope>
    <source>
        <strain evidence="3 4">M2MS4P-1</strain>
    </source>
</reference>
<protein>
    <submittedName>
        <fullName evidence="3">Protein-glutamine gamma-glutamyltransferase</fullName>
    </submittedName>
</protein>
<evidence type="ECO:0000313" key="4">
    <source>
        <dbReference type="Proteomes" id="UP000282076"/>
    </source>
</evidence>
<dbReference type="InterPro" id="IPR020916">
    <property type="entry name" value="Gln_gamma-glutamylTfrase_bac"/>
</dbReference>